<dbReference type="EMBL" id="JXLP01000014">
    <property type="protein sequence ID" value="KIL77405.1"/>
    <property type="molecule type" value="Genomic_DNA"/>
</dbReference>
<gene>
    <name evidence="9" type="ORF">SD77_1391</name>
</gene>
<evidence type="ECO:0000256" key="6">
    <source>
        <dbReference type="ARBA" id="ARBA00022989"/>
    </source>
</evidence>
<dbReference type="InterPro" id="IPR037294">
    <property type="entry name" value="ABC_BtuC-like"/>
</dbReference>
<keyword evidence="5 8" id="KW-0812">Transmembrane</keyword>
<dbReference type="PANTHER" id="PTHR30472:SF1">
    <property type="entry name" value="FE(3+) DICITRATE TRANSPORT SYSTEM PERMEASE PROTEIN FECC-RELATED"/>
    <property type="match status" value="1"/>
</dbReference>
<dbReference type="Pfam" id="PF01032">
    <property type="entry name" value="FecCD"/>
    <property type="match status" value="1"/>
</dbReference>
<dbReference type="CDD" id="cd06550">
    <property type="entry name" value="TM_ABC_iron-siderophores_like"/>
    <property type="match status" value="1"/>
</dbReference>
<comment type="caution">
    <text evidence="9">The sequence shown here is derived from an EMBL/GenBank/DDBJ whole genome shotgun (WGS) entry which is preliminary data.</text>
</comment>
<protein>
    <submittedName>
        <fullName evidence="9">ABC-type Fe3+-siderophore transport system, permease component</fullName>
    </submittedName>
</protein>
<keyword evidence="3" id="KW-0813">Transport</keyword>
<feature type="transmembrane region" description="Helical" evidence="8">
    <location>
        <begin position="229"/>
        <end position="256"/>
    </location>
</feature>
<feature type="transmembrane region" description="Helical" evidence="8">
    <location>
        <begin position="54"/>
        <end position="73"/>
    </location>
</feature>
<feature type="transmembrane region" description="Helical" evidence="8">
    <location>
        <begin position="141"/>
        <end position="163"/>
    </location>
</feature>
<evidence type="ECO:0000256" key="4">
    <source>
        <dbReference type="ARBA" id="ARBA00022475"/>
    </source>
</evidence>
<dbReference type="SUPFAM" id="SSF81345">
    <property type="entry name" value="ABC transporter involved in vitamin B12 uptake, BtuC"/>
    <property type="match status" value="1"/>
</dbReference>
<keyword evidence="6 8" id="KW-1133">Transmembrane helix</keyword>
<sequence>MWLILAFVAMLSCFAASIAYGISEISIHTVWSALTDFNGSKEHVIIRTVRLPRALIALVVGACLGAAGAIMQALTRNPLASPDILGVNQGAALLMVLSIFFMDDGSLMSRTWFAMIGAALAAVLVYGLSSIGHRGLTPLKLTLAGATVALLLSSITQGILILHERSLDEMRFWLAGSVAGRDIQLFLQAVPFMVIGILLAILLSKQINLLSLGDDVAYGLGQKIVTVKLLSLAAVVLLTGSAVSVAGPIGFIGLAVPHIVRSLIGSDYRWVFPYSAVLGAITLLAADIGARFFYEVPIGVMTALIGAPFFIFLARRSVH</sequence>
<proteinExistence type="inferred from homology"/>
<dbReference type="Gene3D" id="1.10.3470.10">
    <property type="entry name" value="ABC transporter involved in vitamin B12 uptake, BtuC"/>
    <property type="match status" value="1"/>
</dbReference>
<comment type="subcellular location">
    <subcellularLocation>
        <location evidence="1">Cell membrane</location>
        <topology evidence="1">Multi-pass membrane protein</topology>
    </subcellularLocation>
</comment>
<evidence type="ECO:0000256" key="5">
    <source>
        <dbReference type="ARBA" id="ARBA00022692"/>
    </source>
</evidence>
<feature type="transmembrane region" description="Helical" evidence="8">
    <location>
        <begin position="85"/>
        <end position="102"/>
    </location>
</feature>
<dbReference type="Proteomes" id="UP000031982">
    <property type="component" value="Unassembled WGS sequence"/>
</dbReference>
<keyword evidence="10" id="KW-1185">Reference proteome</keyword>
<reference evidence="9 10" key="1">
    <citation type="submission" date="2015-01" db="EMBL/GenBank/DDBJ databases">
        <title>Genome Assembly of Bacillus badius MTCC 1458.</title>
        <authorList>
            <person name="Verma A."/>
            <person name="Khatri I."/>
            <person name="Mual P."/>
            <person name="Subramanian S."/>
            <person name="Krishnamurthi S."/>
        </authorList>
    </citation>
    <scope>NUCLEOTIDE SEQUENCE [LARGE SCALE GENOMIC DNA]</scope>
    <source>
        <strain evidence="9 10">MTCC 1458</strain>
    </source>
</reference>
<evidence type="ECO:0000256" key="3">
    <source>
        <dbReference type="ARBA" id="ARBA00022448"/>
    </source>
</evidence>
<name>A0ABR5ARP1_BACBA</name>
<organism evidence="9 10">
    <name type="scientific">Bacillus badius</name>
    <dbReference type="NCBI Taxonomy" id="1455"/>
    <lineage>
        <taxon>Bacteria</taxon>
        <taxon>Bacillati</taxon>
        <taxon>Bacillota</taxon>
        <taxon>Bacilli</taxon>
        <taxon>Bacillales</taxon>
        <taxon>Bacillaceae</taxon>
        <taxon>Pseudobacillus</taxon>
    </lineage>
</organism>
<feature type="transmembrane region" description="Helical" evidence="8">
    <location>
        <begin position="268"/>
        <end position="286"/>
    </location>
</feature>
<dbReference type="PANTHER" id="PTHR30472">
    <property type="entry name" value="FERRIC ENTEROBACTIN TRANSPORT SYSTEM PERMEASE PROTEIN"/>
    <property type="match status" value="1"/>
</dbReference>
<evidence type="ECO:0000313" key="9">
    <source>
        <dbReference type="EMBL" id="KIL77405.1"/>
    </source>
</evidence>
<feature type="transmembrane region" description="Helical" evidence="8">
    <location>
        <begin position="293"/>
        <end position="314"/>
    </location>
</feature>
<feature type="transmembrane region" description="Helical" evidence="8">
    <location>
        <begin position="183"/>
        <end position="203"/>
    </location>
</feature>
<keyword evidence="4" id="KW-1003">Cell membrane</keyword>
<comment type="similarity">
    <text evidence="2">Belongs to the binding-protein-dependent transport system permease family. FecCD subfamily.</text>
</comment>
<feature type="transmembrane region" description="Helical" evidence="8">
    <location>
        <begin position="108"/>
        <end position="129"/>
    </location>
</feature>
<keyword evidence="7 8" id="KW-0472">Membrane</keyword>
<evidence type="ECO:0000256" key="2">
    <source>
        <dbReference type="ARBA" id="ARBA00007935"/>
    </source>
</evidence>
<evidence type="ECO:0000313" key="10">
    <source>
        <dbReference type="Proteomes" id="UP000031982"/>
    </source>
</evidence>
<evidence type="ECO:0000256" key="1">
    <source>
        <dbReference type="ARBA" id="ARBA00004651"/>
    </source>
</evidence>
<dbReference type="InterPro" id="IPR000522">
    <property type="entry name" value="ABC_transptr_permease_BtuC"/>
</dbReference>
<evidence type="ECO:0000256" key="8">
    <source>
        <dbReference type="SAM" id="Phobius"/>
    </source>
</evidence>
<evidence type="ECO:0000256" key="7">
    <source>
        <dbReference type="ARBA" id="ARBA00023136"/>
    </source>
</evidence>
<accession>A0ABR5ARP1</accession>